<evidence type="ECO:0000256" key="7">
    <source>
        <dbReference type="ARBA" id="ARBA00022801"/>
    </source>
</evidence>
<dbReference type="InterPro" id="IPR007439">
    <property type="entry name" value="Chemotax_Pase_CheZ"/>
</dbReference>
<reference evidence="12" key="1">
    <citation type="submission" date="2019-07" db="EMBL/GenBank/DDBJ databases">
        <title>Chitinimonas sp. nov., isolated from Ny-Alesund, arctica soil.</title>
        <authorList>
            <person name="Xu Q."/>
            <person name="Peng F."/>
        </authorList>
    </citation>
    <scope>NUCLEOTIDE SEQUENCE [LARGE SCALE GENOMIC DNA]</scope>
    <source>
        <strain evidence="12">R3-44</strain>
    </source>
</reference>
<dbReference type="GO" id="GO:0004721">
    <property type="term" value="F:phosphoprotein phosphatase activity"/>
    <property type="evidence" value="ECO:0007669"/>
    <property type="project" value="UniProtKB-KW"/>
</dbReference>
<accession>A0A516SKG9</accession>
<protein>
    <recommendedName>
        <fullName evidence="3">Protein phosphatase CheZ</fullName>
    </recommendedName>
    <alternativeName>
        <fullName evidence="9">Chemotaxis protein CheZ</fullName>
    </alternativeName>
</protein>
<gene>
    <name evidence="11" type="primary">cheZ</name>
    <name evidence="11" type="ORF">FNU76_21125</name>
</gene>
<dbReference type="GO" id="GO:0006935">
    <property type="term" value="P:chemotaxis"/>
    <property type="evidence" value="ECO:0007669"/>
    <property type="project" value="UniProtKB-KW"/>
</dbReference>
<dbReference type="PANTHER" id="PTHR43693:SF1">
    <property type="entry name" value="PROTEIN PHOSPHATASE CHEZ"/>
    <property type="match status" value="1"/>
</dbReference>
<dbReference type="Proteomes" id="UP000317550">
    <property type="component" value="Chromosome"/>
</dbReference>
<organism evidence="11 12">
    <name type="scientific">Chitinimonas arctica</name>
    <dbReference type="NCBI Taxonomy" id="2594795"/>
    <lineage>
        <taxon>Bacteria</taxon>
        <taxon>Pseudomonadati</taxon>
        <taxon>Pseudomonadota</taxon>
        <taxon>Betaproteobacteria</taxon>
        <taxon>Neisseriales</taxon>
        <taxon>Chitinibacteraceae</taxon>
        <taxon>Chitinimonas</taxon>
    </lineage>
</organism>
<sequence length="281" mass="30328">MSEKAINSGDSDDLQALFDSIVNAGKESPAPSPAPAAEPAPMAEAAPVAVPEKAVEKAAEPSPAPIMATDMDALHEPARSMFASIGQLTRKVHDALREMGYDKSLEKAASAIPDARDRLAYVATLTEQAANRTLNAVDVAQPLQDRIESESDALAAEWDKLYANQLSVEEFKQLAQRTREHLKLSAGNARATNSQLLEIMMAQDFQDLTGQVIKKIVEMAKEMESSLFEFLVQFSPAGTIKPSLAEVDESLLNGPVYNSEGRTDVVTNQEQVDDLLASLGF</sequence>
<dbReference type="PANTHER" id="PTHR43693">
    <property type="entry name" value="PROTEIN PHOSPHATASE CHEZ"/>
    <property type="match status" value="1"/>
</dbReference>
<proteinExistence type="inferred from homology"/>
<evidence type="ECO:0000313" key="11">
    <source>
        <dbReference type="EMBL" id="QDQ28655.1"/>
    </source>
</evidence>
<dbReference type="Gene3D" id="1.10.287.500">
    <property type="entry name" value="Helix hairpin bin"/>
    <property type="match status" value="1"/>
</dbReference>
<keyword evidence="4" id="KW-0963">Cytoplasm</keyword>
<dbReference type="GO" id="GO:0097588">
    <property type="term" value="P:archaeal or bacterial-type flagellum-dependent cell motility"/>
    <property type="evidence" value="ECO:0007669"/>
    <property type="project" value="UniProtKB-KW"/>
</dbReference>
<keyword evidence="12" id="KW-1185">Reference proteome</keyword>
<evidence type="ECO:0000256" key="6">
    <source>
        <dbReference type="ARBA" id="ARBA00022779"/>
    </source>
</evidence>
<evidence type="ECO:0000256" key="9">
    <source>
        <dbReference type="ARBA" id="ARBA00029599"/>
    </source>
</evidence>
<dbReference type="SUPFAM" id="SSF75708">
    <property type="entry name" value="Chemotaxis phosphatase CheZ"/>
    <property type="match status" value="1"/>
</dbReference>
<keyword evidence="7 11" id="KW-0378">Hydrolase</keyword>
<evidence type="ECO:0000256" key="4">
    <source>
        <dbReference type="ARBA" id="ARBA00022490"/>
    </source>
</evidence>
<dbReference type="EMBL" id="CP041730">
    <property type="protein sequence ID" value="QDQ28655.1"/>
    <property type="molecule type" value="Genomic_DNA"/>
</dbReference>
<evidence type="ECO:0000313" key="12">
    <source>
        <dbReference type="Proteomes" id="UP000317550"/>
    </source>
</evidence>
<name>A0A516SKG9_9NEIS</name>
<dbReference type="InterPro" id="IPR050992">
    <property type="entry name" value="CheZ_family_phosphatases"/>
</dbReference>
<comment type="similarity">
    <text evidence="2">Belongs to the CheZ family.</text>
</comment>
<evidence type="ECO:0000256" key="2">
    <source>
        <dbReference type="ARBA" id="ARBA00005908"/>
    </source>
</evidence>
<comment type="subcellular location">
    <subcellularLocation>
        <location evidence="1">Cytoplasm</location>
    </subcellularLocation>
</comment>
<dbReference type="GO" id="GO:0050920">
    <property type="term" value="P:regulation of chemotaxis"/>
    <property type="evidence" value="ECO:0007669"/>
    <property type="project" value="InterPro"/>
</dbReference>
<keyword evidence="8" id="KW-0904">Protein phosphatase</keyword>
<dbReference type="GO" id="GO:0005737">
    <property type="term" value="C:cytoplasm"/>
    <property type="evidence" value="ECO:0007669"/>
    <property type="project" value="UniProtKB-SubCell"/>
</dbReference>
<evidence type="ECO:0000256" key="1">
    <source>
        <dbReference type="ARBA" id="ARBA00004496"/>
    </source>
</evidence>
<dbReference type="Pfam" id="PF04344">
    <property type="entry name" value="CheZ"/>
    <property type="match status" value="1"/>
</dbReference>
<dbReference type="RefSeq" id="WP_144280038.1">
    <property type="nucleotide sequence ID" value="NZ_CP041730.1"/>
</dbReference>
<dbReference type="OrthoDB" id="9773007at2"/>
<feature type="compositionally biased region" description="Low complexity" evidence="10">
    <location>
        <begin position="39"/>
        <end position="49"/>
    </location>
</feature>
<dbReference type="GO" id="GO:0009288">
    <property type="term" value="C:bacterial-type flagellum"/>
    <property type="evidence" value="ECO:0007669"/>
    <property type="project" value="InterPro"/>
</dbReference>
<keyword evidence="5" id="KW-0145">Chemotaxis</keyword>
<evidence type="ECO:0000256" key="8">
    <source>
        <dbReference type="ARBA" id="ARBA00022912"/>
    </source>
</evidence>
<dbReference type="KEGG" id="cari:FNU76_21125"/>
<dbReference type="NCBIfam" id="NF008368">
    <property type="entry name" value="PRK11166.1"/>
    <property type="match status" value="1"/>
</dbReference>
<dbReference type="AlphaFoldDB" id="A0A516SKG9"/>
<evidence type="ECO:0000256" key="5">
    <source>
        <dbReference type="ARBA" id="ARBA00022500"/>
    </source>
</evidence>
<keyword evidence="6" id="KW-0283">Flagellar rotation</keyword>
<feature type="region of interest" description="Disordered" evidence="10">
    <location>
        <begin position="1"/>
        <end position="49"/>
    </location>
</feature>
<evidence type="ECO:0000256" key="3">
    <source>
        <dbReference type="ARBA" id="ARBA00018484"/>
    </source>
</evidence>
<evidence type="ECO:0000256" key="10">
    <source>
        <dbReference type="SAM" id="MobiDB-lite"/>
    </source>
</evidence>